<evidence type="ECO:0000313" key="2">
    <source>
        <dbReference type="EMBL" id="EMF16235.1"/>
    </source>
</evidence>
<accession>N1QGE7</accession>
<reference evidence="2 3" key="1">
    <citation type="journal article" date="2012" name="PLoS Pathog.">
        <title>Diverse lifestyles and strategies of plant pathogenesis encoded in the genomes of eighteen Dothideomycetes fungi.</title>
        <authorList>
            <person name="Ohm R.A."/>
            <person name="Feau N."/>
            <person name="Henrissat B."/>
            <person name="Schoch C.L."/>
            <person name="Horwitz B.A."/>
            <person name="Barry K.W."/>
            <person name="Condon B.J."/>
            <person name="Copeland A.C."/>
            <person name="Dhillon B."/>
            <person name="Glaser F."/>
            <person name="Hesse C.N."/>
            <person name="Kosti I."/>
            <person name="LaButti K."/>
            <person name="Lindquist E.A."/>
            <person name="Lucas S."/>
            <person name="Salamov A.A."/>
            <person name="Bradshaw R.E."/>
            <person name="Ciuffetti L."/>
            <person name="Hamelin R.C."/>
            <person name="Kema G.H.J."/>
            <person name="Lawrence C."/>
            <person name="Scott J.A."/>
            <person name="Spatafora J.W."/>
            <person name="Turgeon B.G."/>
            <person name="de Wit P.J.G.M."/>
            <person name="Zhong S."/>
            <person name="Goodwin S.B."/>
            <person name="Grigoriev I.V."/>
        </authorList>
    </citation>
    <scope>NUCLEOTIDE SEQUENCE [LARGE SCALE GENOMIC DNA]</scope>
    <source>
        <strain evidence="2 3">SO2202</strain>
    </source>
</reference>
<protein>
    <submittedName>
        <fullName evidence="2">Uncharacterized protein</fullName>
    </submittedName>
</protein>
<organism evidence="2 3">
    <name type="scientific">Sphaerulina musiva (strain SO2202)</name>
    <name type="common">Poplar stem canker fungus</name>
    <name type="synonym">Septoria musiva</name>
    <dbReference type="NCBI Taxonomy" id="692275"/>
    <lineage>
        <taxon>Eukaryota</taxon>
        <taxon>Fungi</taxon>
        <taxon>Dikarya</taxon>
        <taxon>Ascomycota</taxon>
        <taxon>Pezizomycotina</taxon>
        <taxon>Dothideomycetes</taxon>
        <taxon>Dothideomycetidae</taxon>
        <taxon>Mycosphaerellales</taxon>
        <taxon>Mycosphaerellaceae</taxon>
        <taxon>Sphaerulina</taxon>
    </lineage>
</organism>
<dbReference type="AlphaFoldDB" id="N1QGE7"/>
<dbReference type="HOGENOM" id="CLU_1008903_0_0_1"/>
<dbReference type="RefSeq" id="XP_016764356.1">
    <property type="nucleotide sequence ID" value="XM_016903116.1"/>
</dbReference>
<proteinExistence type="predicted"/>
<dbReference type="EMBL" id="KB456260">
    <property type="protein sequence ID" value="EMF16235.1"/>
    <property type="molecule type" value="Genomic_DNA"/>
</dbReference>
<dbReference type="OrthoDB" id="3910151at2759"/>
<evidence type="ECO:0000256" key="1">
    <source>
        <dbReference type="SAM" id="MobiDB-lite"/>
    </source>
</evidence>
<gene>
    <name evidence="2" type="ORF">SEPMUDRAFT_145539</name>
</gene>
<dbReference type="GeneID" id="27900253"/>
<feature type="compositionally biased region" description="Basic and acidic residues" evidence="1">
    <location>
        <begin position="202"/>
        <end position="214"/>
    </location>
</feature>
<evidence type="ECO:0000313" key="3">
    <source>
        <dbReference type="Proteomes" id="UP000016931"/>
    </source>
</evidence>
<feature type="region of interest" description="Disordered" evidence="1">
    <location>
        <begin position="179"/>
        <end position="221"/>
    </location>
</feature>
<dbReference type="Proteomes" id="UP000016931">
    <property type="component" value="Unassembled WGS sequence"/>
</dbReference>
<name>N1QGE7_SPHMS</name>
<sequence>MSLDTALLSRKLEAYKREQDMARIRRDRRNDTNARKVQFVPKFAAKQFVATATPASAKPTNRNDHVARIQPIAEPVAHDGSSRLMEKSHVYAAMCVGLNKPDGVPTTIIPEAKPSGSRALGKRDSIYRPGDAAKRRSMFEMSYPSDMTTHSDFHLQRRTSNPALQDVHLSHSLDRVKKSALPQLEESSRASVSSIPRPKLMPNDRPDWIQRSENGDASQSHHGLHLFARTKGDHPAAQEGGSALETGHLVADAVKVIKRQEKSHRRKSVLEFFKKL</sequence>
<keyword evidence="3" id="KW-1185">Reference proteome</keyword>
<dbReference type="eggNOG" id="ENOG502TA36">
    <property type="taxonomic scope" value="Eukaryota"/>
</dbReference>